<dbReference type="RefSeq" id="WP_117658793.1">
    <property type="nucleotide sequence ID" value="NZ_QSRA01000002.1"/>
</dbReference>
<dbReference type="Proteomes" id="UP000261324">
    <property type="component" value="Unassembled WGS sequence"/>
</dbReference>
<evidence type="ECO:0000313" key="1">
    <source>
        <dbReference type="EMBL" id="RGK86003.1"/>
    </source>
</evidence>
<proteinExistence type="predicted"/>
<comment type="caution">
    <text evidence="1">The sequence shown here is derived from an EMBL/GenBank/DDBJ whole genome shotgun (WGS) entry which is preliminary data.</text>
</comment>
<gene>
    <name evidence="1" type="ORF">DXC93_02720</name>
</gene>
<protein>
    <submittedName>
        <fullName evidence="1">DUF2877 domain-containing protein</fullName>
    </submittedName>
</protein>
<accession>A0A3E4Q1K6</accession>
<organism evidence="1 2">
    <name type="scientific">Dorea formicigenerans</name>
    <dbReference type="NCBI Taxonomy" id="39486"/>
    <lineage>
        <taxon>Bacteria</taxon>
        <taxon>Bacillati</taxon>
        <taxon>Bacillota</taxon>
        <taxon>Clostridia</taxon>
        <taxon>Lachnospirales</taxon>
        <taxon>Lachnospiraceae</taxon>
        <taxon>Dorea</taxon>
    </lineage>
</organism>
<name>A0A3E4Q1K6_9FIRM</name>
<dbReference type="EMBL" id="QSRA01000002">
    <property type="protein sequence ID" value="RGK86003.1"/>
    <property type="molecule type" value="Genomic_DNA"/>
</dbReference>
<dbReference type="Pfam" id="PF11392">
    <property type="entry name" value="AllH"/>
    <property type="match status" value="1"/>
</dbReference>
<sequence>MTLFSITDTSDYLNELLSGETSGTVHSVYRKTINLSIGGTLAALQAKGSPISPISLITTLTSEKMESLEISAGDFVTLKENIITIYRSNRTLQASTDMNSLDDKKEIGFSFEEATIHNLHLLHSLKCTNSLSDTLFHQLHNNIRTCLSNISTGGFEVIFNQRINDDTSMMLVAAKKKIERCTRLYRNKEYTETGIELARLIGLGIGLTPSGDDFLCGVLAGLILTGQTESTFAKSLRKTIAEHLNDTVDVSVAFLHCALKGQFSLAVNHLLVNTGCESPQDTSYIKCNPQITPGIANVPAITENFLAIGHSSGTDTLCGILYALELFLFQKCNL</sequence>
<reference evidence="1 2" key="1">
    <citation type="submission" date="2018-08" db="EMBL/GenBank/DDBJ databases">
        <title>A genome reference for cultivated species of the human gut microbiota.</title>
        <authorList>
            <person name="Zou Y."/>
            <person name="Xue W."/>
            <person name="Luo G."/>
        </authorList>
    </citation>
    <scope>NUCLEOTIDE SEQUENCE [LARGE SCALE GENOMIC DNA]</scope>
    <source>
        <strain evidence="1 2">TF09-3</strain>
    </source>
</reference>
<dbReference type="AlphaFoldDB" id="A0A3E4Q1K6"/>
<evidence type="ECO:0000313" key="2">
    <source>
        <dbReference type="Proteomes" id="UP000261324"/>
    </source>
</evidence>
<dbReference type="InterPro" id="IPR021530">
    <property type="entry name" value="AllH-like"/>
</dbReference>